<dbReference type="GO" id="GO:0005216">
    <property type="term" value="F:monoatomic ion channel activity"/>
    <property type="evidence" value="ECO:0007669"/>
    <property type="project" value="InterPro"/>
</dbReference>
<dbReference type="SUPFAM" id="SSF82171">
    <property type="entry name" value="DPP6 N-terminal domain-like"/>
    <property type="match status" value="1"/>
</dbReference>
<evidence type="ECO:0000259" key="7">
    <source>
        <dbReference type="Pfam" id="PF00520"/>
    </source>
</evidence>
<feature type="compositionally biased region" description="Basic and acidic residues" evidence="5">
    <location>
        <begin position="422"/>
        <end position="434"/>
    </location>
</feature>
<feature type="transmembrane region" description="Helical" evidence="6">
    <location>
        <begin position="280"/>
        <end position="300"/>
    </location>
</feature>
<sequence>MSDETPDELSQRAEIFRSKLIEDFQLFDIIANRGDTEPPKYYSNEVTDDDVMKQLLRETPQGLIKFQMYSSSKKDEQRFKDRRLNRIKNKNTIPLGPWAHTVVEDPRIQNFMMILIITNSIVLGVQAEISKLKDSSLDGLKLCLQIFDICTLTIFVLEIIVKWIDGFWTFWKNGWNIFDFLVTVMSFVPEFIELLSGRNTAELSVVAENLRVFRILRSLKMVSRFAQLRIIVLTILKAFKSMAFILILLMTLMYIFAVAGTVMFASFSKSNRTDLKYKQSFSTLGNALVTLFQLFTLDHWYDILRDLIKVSNPIAVEVYIILWLCIGAFIFRNIFVGIMVMNFQTIRNDFNQQVKEQAEALEAEQMRAHLAEEMERQDRIHAKSRRNSSVGAELFQECGAVRKRVQAMGALAEEEESGEEIGTARDKITSDSESKQTPNGNMTTDPLAALGDKLAKLRETRHQSREYGNGEQLPKSETQGEYAHDKAKELTSGQYFQLMEAWQENLVERQQLLRLADLRGKYDKENPRIPDTDRVKHGGHRGDMTLKLPLKFLSIAKADMAEFPLHFKPRRIPNQNLVWRLRQRETRLPKPGTHWHQARAFTQNIFPNFTIVNVETPPCYLRKFSPDGRYFVAFSLDQSSVEVYEFQGPAAAETLLATEPSDTVIRSRLFSSFFRRTSVVTVAQNGEHLNRECSLFTDDGRYVIVGSASYVPEEPHPFFFDIYSNNESVSPNPRSPLEDYTIHIVDMKTGTLSDSRVFKCDKIFLSHNQGLYLYRDLLAILSVQQQVIHIFQVTADGRFIDVRSIGRFCYEDDEYVLASVGNVDANGQTIRPYMETCLNGLKHRILAHLWRCARSEGTPLAMGRFYQNVELFRALRMWKMQLFDARVLLIKYASEDVVTLRVPDPNSQPSFFIVYDMETTKVLAVFENTSEKLLELFEQFCDSFRNAMLHSPAQFTCSASSNIFARQIQRRFKHTIVNAKYGGYTEAVKRLLAQLPISSQSYSSSPYLDLSLFKYDDKWVSVMERPKACGDHPIRFYSRDAGLLKFKIHAGFLGRPIPPTGKRLVAFTFHPLYPFAISVQKTNAEYVVNFHIRHLTGGLEHT</sequence>
<dbReference type="AlphaFoldDB" id="A0AAD9QKD0"/>
<dbReference type="SUPFAM" id="SSF81324">
    <property type="entry name" value="Voltage-gated potassium channels"/>
    <property type="match status" value="1"/>
</dbReference>
<dbReference type="GO" id="GO:0005634">
    <property type="term" value="C:nucleus"/>
    <property type="evidence" value="ECO:0007669"/>
    <property type="project" value="TreeGrafter"/>
</dbReference>
<keyword evidence="3 6" id="KW-1133">Transmembrane helix</keyword>
<dbReference type="PANTHER" id="PTHR13374">
    <property type="entry name" value="DET1 HOMOLOG DE-ETIOLATED-1 HOMOLOG"/>
    <property type="match status" value="1"/>
</dbReference>
<evidence type="ECO:0000313" key="8">
    <source>
        <dbReference type="EMBL" id="KAK2562933.1"/>
    </source>
</evidence>
<organism evidence="8 9">
    <name type="scientific">Acropora cervicornis</name>
    <name type="common">Staghorn coral</name>
    <dbReference type="NCBI Taxonomy" id="6130"/>
    <lineage>
        <taxon>Eukaryota</taxon>
        <taxon>Metazoa</taxon>
        <taxon>Cnidaria</taxon>
        <taxon>Anthozoa</taxon>
        <taxon>Hexacorallia</taxon>
        <taxon>Scleractinia</taxon>
        <taxon>Astrocoeniina</taxon>
        <taxon>Acroporidae</taxon>
        <taxon>Acropora</taxon>
    </lineage>
</organism>
<keyword evidence="9" id="KW-1185">Reference proteome</keyword>
<keyword evidence="4 6" id="KW-0472">Membrane</keyword>
<feature type="transmembrane region" description="Helical" evidence="6">
    <location>
        <begin position="111"/>
        <end position="130"/>
    </location>
</feature>
<evidence type="ECO:0000256" key="4">
    <source>
        <dbReference type="ARBA" id="ARBA00023136"/>
    </source>
</evidence>
<evidence type="ECO:0000256" key="2">
    <source>
        <dbReference type="ARBA" id="ARBA00022692"/>
    </source>
</evidence>
<dbReference type="InterPro" id="IPR027359">
    <property type="entry name" value="Volt_channel_dom_sf"/>
</dbReference>
<dbReference type="InterPro" id="IPR005821">
    <property type="entry name" value="Ion_trans_dom"/>
</dbReference>
<feature type="region of interest" description="Disordered" evidence="5">
    <location>
        <begin position="409"/>
        <end position="447"/>
    </location>
</feature>
<dbReference type="Pfam" id="PF00520">
    <property type="entry name" value="Ion_trans"/>
    <property type="match status" value="1"/>
</dbReference>
<name>A0AAD9QKD0_ACRCE</name>
<feature type="region of interest" description="Disordered" evidence="5">
    <location>
        <begin position="461"/>
        <end position="486"/>
    </location>
</feature>
<keyword evidence="2 6" id="KW-0812">Transmembrane</keyword>
<proteinExistence type="predicted"/>
<dbReference type="Pfam" id="PF09737">
    <property type="entry name" value="Det1"/>
    <property type="match status" value="1"/>
</dbReference>
<reference evidence="8" key="1">
    <citation type="journal article" date="2023" name="G3 (Bethesda)">
        <title>Whole genome assembly and annotation of the endangered Caribbean coral Acropora cervicornis.</title>
        <authorList>
            <person name="Selwyn J.D."/>
            <person name="Vollmer S.V."/>
        </authorList>
    </citation>
    <scope>NUCLEOTIDE SEQUENCE</scope>
    <source>
        <strain evidence="8">K2</strain>
    </source>
</reference>
<comment type="caution">
    <text evidence="8">The sequence shown here is derived from an EMBL/GenBank/DDBJ whole genome shotgun (WGS) entry which is preliminary data.</text>
</comment>
<dbReference type="GO" id="GO:1990756">
    <property type="term" value="F:ubiquitin-like ligase-substrate adaptor activity"/>
    <property type="evidence" value="ECO:0007669"/>
    <property type="project" value="TreeGrafter"/>
</dbReference>
<gene>
    <name evidence="8" type="ORF">P5673_013911</name>
</gene>
<comment type="subcellular location">
    <subcellularLocation>
        <location evidence="1">Membrane</location>
        <topology evidence="1">Multi-pass membrane protein</topology>
    </subcellularLocation>
</comment>
<feature type="transmembrane region" description="Helical" evidence="6">
    <location>
        <begin position="142"/>
        <end position="164"/>
    </location>
</feature>
<reference evidence="8" key="2">
    <citation type="journal article" date="2023" name="Science">
        <title>Genomic signatures of disease resistance in endangered staghorn corals.</title>
        <authorList>
            <person name="Vollmer S.V."/>
            <person name="Selwyn J.D."/>
            <person name="Despard B.A."/>
            <person name="Roesel C.L."/>
        </authorList>
    </citation>
    <scope>NUCLEOTIDE SEQUENCE</scope>
    <source>
        <strain evidence="8">K2</strain>
    </source>
</reference>
<dbReference type="InterPro" id="IPR019138">
    <property type="entry name" value="De-etiolated_protein_1_Det1"/>
</dbReference>
<dbReference type="Gene3D" id="1.20.120.350">
    <property type="entry name" value="Voltage-gated potassium channels. Chain C"/>
    <property type="match status" value="1"/>
</dbReference>
<accession>A0AAD9QKD0</accession>
<evidence type="ECO:0000256" key="3">
    <source>
        <dbReference type="ARBA" id="ARBA00022989"/>
    </source>
</evidence>
<dbReference type="Proteomes" id="UP001249851">
    <property type="component" value="Unassembled WGS sequence"/>
</dbReference>
<dbReference type="GO" id="GO:0031625">
    <property type="term" value="F:ubiquitin protein ligase binding"/>
    <property type="evidence" value="ECO:0007669"/>
    <property type="project" value="TreeGrafter"/>
</dbReference>
<dbReference type="GO" id="GO:0016020">
    <property type="term" value="C:membrane"/>
    <property type="evidence" value="ECO:0007669"/>
    <property type="project" value="UniProtKB-SubCell"/>
</dbReference>
<feature type="domain" description="Ion transport" evidence="7">
    <location>
        <begin position="108"/>
        <end position="348"/>
    </location>
</feature>
<dbReference type="PANTHER" id="PTHR13374:SF3">
    <property type="entry name" value="DET1 HOMOLOG"/>
    <property type="match status" value="1"/>
</dbReference>
<dbReference type="GO" id="GO:0032436">
    <property type="term" value="P:positive regulation of proteasomal ubiquitin-dependent protein catabolic process"/>
    <property type="evidence" value="ECO:0007669"/>
    <property type="project" value="TreeGrafter"/>
</dbReference>
<feature type="compositionally biased region" description="Polar residues" evidence="5">
    <location>
        <begin position="435"/>
        <end position="444"/>
    </location>
</feature>
<feature type="transmembrane region" description="Helical" evidence="6">
    <location>
        <begin position="245"/>
        <end position="268"/>
    </location>
</feature>
<protein>
    <submittedName>
        <fullName evidence="8">DET1-like protein</fullName>
    </submittedName>
</protein>
<dbReference type="GO" id="GO:0016567">
    <property type="term" value="P:protein ubiquitination"/>
    <property type="evidence" value="ECO:0007669"/>
    <property type="project" value="TreeGrafter"/>
</dbReference>
<evidence type="ECO:0000256" key="1">
    <source>
        <dbReference type="ARBA" id="ARBA00004141"/>
    </source>
</evidence>
<feature type="transmembrane region" description="Helical" evidence="6">
    <location>
        <begin position="320"/>
        <end position="343"/>
    </location>
</feature>
<dbReference type="EMBL" id="JARQWQ010000027">
    <property type="protein sequence ID" value="KAK2562933.1"/>
    <property type="molecule type" value="Genomic_DNA"/>
</dbReference>
<evidence type="ECO:0000256" key="5">
    <source>
        <dbReference type="SAM" id="MobiDB-lite"/>
    </source>
</evidence>
<dbReference type="Gene3D" id="1.10.287.70">
    <property type="match status" value="1"/>
</dbReference>
<evidence type="ECO:0000256" key="6">
    <source>
        <dbReference type="SAM" id="Phobius"/>
    </source>
</evidence>
<dbReference type="GO" id="GO:0031461">
    <property type="term" value="C:cullin-RING ubiquitin ligase complex"/>
    <property type="evidence" value="ECO:0007669"/>
    <property type="project" value="TreeGrafter"/>
</dbReference>
<evidence type="ECO:0000313" key="9">
    <source>
        <dbReference type="Proteomes" id="UP001249851"/>
    </source>
</evidence>